<dbReference type="GO" id="GO:0046785">
    <property type="term" value="P:microtubule polymerization"/>
    <property type="evidence" value="ECO:0007669"/>
    <property type="project" value="InterPro"/>
</dbReference>
<keyword evidence="9" id="KW-1185">Reference proteome</keyword>
<dbReference type="GO" id="GO:0005856">
    <property type="term" value="C:cytoskeleton"/>
    <property type="evidence" value="ECO:0007669"/>
    <property type="project" value="UniProtKB-SubCell"/>
</dbReference>
<dbReference type="SUPFAM" id="SSF48371">
    <property type="entry name" value="ARM repeat"/>
    <property type="match status" value="1"/>
</dbReference>
<evidence type="ECO:0000313" key="8">
    <source>
        <dbReference type="EMBL" id="KAF0296309.1"/>
    </source>
</evidence>
<evidence type="ECO:0000256" key="2">
    <source>
        <dbReference type="ARBA" id="ARBA00022490"/>
    </source>
</evidence>
<dbReference type="InterPro" id="IPR011989">
    <property type="entry name" value="ARM-like"/>
</dbReference>
<gene>
    <name evidence="8" type="primary">chb_1</name>
    <name evidence="8" type="ORF">FJT64_006239</name>
</gene>
<comment type="subcellular location">
    <subcellularLocation>
        <location evidence="1">Cytoplasm</location>
        <location evidence="1">Cytoskeleton</location>
    </subcellularLocation>
</comment>
<sequence length="232" mass="25698">MGLRDAGRLAANTYTRAAASARDKFAEYFVSEQGRLPWQEAVVSQNGLEIMGLLVKRMKADFRPYVNAVLPDAVDRLGDSKESVRDKAHILLIMLMLHTMSPQLMFEKLTPAFSHKLAKVREEVMVLLQNALADHGAHAIQLSRLLPSVVKLLSDPAAPVRDTAFNTLVEVYKHVGERVRLDLQKKFSVPPAKLGPLMATFDQVKESGQMMPTATLTLGPAADRLVESPRRS</sequence>
<name>A0A6A4VTM6_AMPAM</name>
<dbReference type="PANTHER" id="PTHR12609">
    <property type="entry name" value="MICROTUBULE ASSOCIATED PROTEIN XMAP215"/>
    <property type="match status" value="1"/>
</dbReference>
<dbReference type="EMBL" id="VIIS01001573">
    <property type="protein sequence ID" value="KAF0296309.1"/>
    <property type="molecule type" value="Genomic_DNA"/>
</dbReference>
<evidence type="ECO:0000256" key="3">
    <source>
        <dbReference type="ARBA" id="ARBA00022737"/>
    </source>
</evidence>
<evidence type="ECO:0000259" key="7">
    <source>
        <dbReference type="SMART" id="SM01349"/>
    </source>
</evidence>
<comment type="similarity">
    <text evidence="5">Belongs to the TOG/XMAP215 family.</text>
</comment>
<accession>A0A6A4VTM6</accession>
<dbReference type="Gene3D" id="1.25.10.10">
    <property type="entry name" value="Leucine-rich Repeat Variant"/>
    <property type="match status" value="1"/>
</dbReference>
<proteinExistence type="inferred from homology"/>
<evidence type="ECO:0000313" key="9">
    <source>
        <dbReference type="Proteomes" id="UP000440578"/>
    </source>
</evidence>
<reference evidence="8 9" key="1">
    <citation type="submission" date="2019-07" db="EMBL/GenBank/DDBJ databases">
        <title>Draft genome assembly of a fouling barnacle, Amphibalanus amphitrite (Darwin, 1854): The first reference genome for Thecostraca.</title>
        <authorList>
            <person name="Kim W."/>
        </authorList>
    </citation>
    <scope>NUCLEOTIDE SEQUENCE [LARGE SCALE GENOMIC DNA]</scope>
    <source>
        <strain evidence="8">SNU_AA5</strain>
        <tissue evidence="8">Soma without cirri and trophi</tissue>
    </source>
</reference>
<evidence type="ECO:0000256" key="4">
    <source>
        <dbReference type="ARBA" id="ARBA00023212"/>
    </source>
</evidence>
<dbReference type="InterPro" id="IPR034085">
    <property type="entry name" value="TOG"/>
</dbReference>
<dbReference type="InterPro" id="IPR024395">
    <property type="entry name" value="CLASP_N_dom"/>
</dbReference>
<feature type="repeat" description="HEAT" evidence="6">
    <location>
        <begin position="145"/>
        <end position="183"/>
    </location>
</feature>
<organism evidence="8 9">
    <name type="scientific">Amphibalanus amphitrite</name>
    <name type="common">Striped barnacle</name>
    <name type="synonym">Balanus amphitrite</name>
    <dbReference type="NCBI Taxonomy" id="1232801"/>
    <lineage>
        <taxon>Eukaryota</taxon>
        <taxon>Metazoa</taxon>
        <taxon>Ecdysozoa</taxon>
        <taxon>Arthropoda</taxon>
        <taxon>Crustacea</taxon>
        <taxon>Multicrustacea</taxon>
        <taxon>Cirripedia</taxon>
        <taxon>Thoracica</taxon>
        <taxon>Thoracicalcarea</taxon>
        <taxon>Balanomorpha</taxon>
        <taxon>Balanoidea</taxon>
        <taxon>Balanidae</taxon>
        <taxon>Amphibalaninae</taxon>
        <taxon>Amphibalanus</taxon>
    </lineage>
</organism>
<dbReference type="OrthoDB" id="46159at2759"/>
<evidence type="ECO:0000256" key="5">
    <source>
        <dbReference type="ARBA" id="ARBA00025722"/>
    </source>
</evidence>
<evidence type="ECO:0000256" key="1">
    <source>
        <dbReference type="ARBA" id="ARBA00004245"/>
    </source>
</evidence>
<dbReference type="InterPro" id="IPR045110">
    <property type="entry name" value="XMAP215"/>
</dbReference>
<dbReference type="SMART" id="SM01349">
    <property type="entry name" value="TOG"/>
    <property type="match status" value="1"/>
</dbReference>
<dbReference type="Proteomes" id="UP000440578">
    <property type="component" value="Unassembled WGS sequence"/>
</dbReference>
<dbReference type="GO" id="GO:0051010">
    <property type="term" value="F:microtubule plus-end binding"/>
    <property type="evidence" value="ECO:0007669"/>
    <property type="project" value="InterPro"/>
</dbReference>
<dbReference type="InterPro" id="IPR021133">
    <property type="entry name" value="HEAT_type_2"/>
</dbReference>
<dbReference type="PROSITE" id="PS50077">
    <property type="entry name" value="HEAT_REPEAT"/>
    <property type="match status" value="1"/>
</dbReference>
<dbReference type="AlphaFoldDB" id="A0A6A4VTM6"/>
<dbReference type="Pfam" id="PF12348">
    <property type="entry name" value="CLASP_N"/>
    <property type="match status" value="1"/>
</dbReference>
<evidence type="ECO:0000256" key="6">
    <source>
        <dbReference type="PROSITE-ProRule" id="PRU00103"/>
    </source>
</evidence>
<dbReference type="GO" id="GO:0030951">
    <property type="term" value="P:establishment or maintenance of microtubule cytoskeleton polarity"/>
    <property type="evidence" value="ECO:0007669"/>
    <property type="project" value="InterPro"/>
</dbReference>
<dbReference type="GO" id="GO:0061863">
    <property type="term" value="F:microtubule plus end polymerase"/>
    <property type="evidence" value="ECO:0007669"/>
    <property type="project" value="InterPro"/>
</dbReference>
<comment type="caution">
    <text evidence="8">The sequence shown here is derived from an EMBL/GenBank/DDBJ whole genome shotgun (WGS) entry which is preliminary data.</text>
</comment>
<dbReference type="GO" id="GO:0007051">
    <property type="term" value="P:spindle organization"/>
    <property type="evidence" value="ECO:0007669"/>
    <property type="project" value="InterPro"/>
</dbReference>
<feature type="domain" description="TOG" evidence="7">
    <location>
        <begin position="1"/>
        <end position="210"/>
    </location>
</feature>
<dbReference type="InterPro" id="IPR016024">
    <property type="entry name" value="ARM-type_fold"/>
</dbReference>
<keyword evidence="3" id="KW-0677">Repeat</keyword>
<protein>
    <submittedName>
        <fullName evidence="8">CLIP-associating protein</fullName>
    </submittedName>
</protein>
<keyword evidence="2" id="KW-0963">Cytoplasm</keyword>
<keyword evidence="4" id="KW-0206">Cytoskeleton</keyword>